<organism evidence="10 11">
    <name type="scientific">Ferviditalea candida</name>
    <dbReference type="NCBI Taxonomy" id="3108399"/>
    <lineage>
        <taxon>Bacteria</taxon>
        <taxon>Bacillati</taxon>
        <taxon>Bacillota</taxon>
        <taxon>Bacilli</taxon>
        <taxon>Bacillales</taxon>
        <taxon>Paenibacillaceae</taxon>
        <taxon>Ferviditalea</taxon>
    </lineage>
</organism>
<evidence type="ECO:0000256" key="7">
    <source>
        <dbReference type="PIRNR" id="PIRNR000194"/>
    </source>
</evidence>
<feature type="domain" description="DHFR" evidence="9">
    <location>
        <begin position="2"/>
        <end position="159"/>
    </location>
</feature>
<dbReference type="InterPro" id="IPR024072">
    <property type="entry name" value="DHFR-like_dom_sf"/>
</dbReference>
<accession>A0ABU5ZGE3</accession>
<dbReference type="RefSeq" id="WP_371753706.1">
    <property type="nucleotide sequence ID" value="NZ_JAYJLD010000009.1"/>
</dbReference>
<keyword evidence="5 7" id="KW-0521">NADP</keyword>
<name>A0ABU5ZGE3_9BACL</name>
<dbReference type="PROSITE" id="PS51330">
    <property type="entry name" value="DHFR_2"/>
    <property type="match status" value="1"/>
</dbReference>
<dbReference type="Pfam" id="PF00186">
    <property type="entry name" value="DHFR_1"/>
    <property type="match status" value="1"/>
</dbReference>
<keyword evidence="6 7" id="KW-0560">Oxidoreductase</keyword>
<dbReference type="GO" id="GO:0004146">
    <property type="term" value="F:dihydrofolate reductase activity"/>
    <property type="evidence" value="ECO:0007669"/>
    <property type="project" value="UniProtKB-EC"/>
</dbReference>
<evidence type="ECO:0000313" key="11">
    <source>
        <dbReference type="Proteomes" id="UP001310386"/>
    </source>
</evidence>
<dbReference type="SUPFAM" id="SSF53597">
    <property type="entry name" value="Dihydrofolate reductase-like"/>
    <property type="match status" value="1"/>
</dbReference>
<dbReference type="InterPro" id="IPR017925">
    <property type="entry name" value="DHFR_CS"/>
</dbReference>
<comment type="caution">
    <text evidence="10">The sequence shown here is derived from an EMBL/GenBank/DDBJ whole genome shotgun (WGS) entry which is preliminary data.</text>
</comment>
<dbReference type="InterPro" id="IPR001796">
    <property type="entry name" value="DHFR_dom"/>
</dbReference>
<dbReference type="PRINTS" id="PR00070">
    <property type="entry name" value="DHFR"/>
</dbReference>
<dbReference type="EMBL" id="JAYJLD010000009">
    <property type="protein sequence ID" value="MEB3101584.1"/>
    <property type="molecule type" value="Genomic_DNA"/>
</dbReference>
<evidence type="ECO:0000256" key="5">
    <source>
        <dbReference type="ARBA" id="ARBA00022857"/>
    </source>
</evidence>
<dbReference type="InterPro" id="IPR012259">
    <property type="entry name" value="DHFR"/>
</dbReference>
<dbReference type="Gene3D" id="3.40.430.10">
    <property type="entry name" value="Dihydrofolate Reductase, subunit A"/>
    <property type="match status" value="1"/>
</dbReference>
<comment type="pathway">
    <text evidence="1 7">Cofactor biosynthesis; tetrahydrofolate biosynthesis; 5,6,7,8-tetrahydrofolate from 7,8-dihydrofolate: step 1/1.</text>
</comment>
<comment type="function">
    <text evidence="7">Key enzyme in folate metabolism. Catalyzes an essential reaction for de novo glycine and purine synthesis, and for DNA precursor synthesis.</text>
</comment>
<protein>
    <recommendedName>
        <fullName evidence="3 7">Dihydrofolate reductase</fullName>
        <ecNumber evidence="3 7">1.5.1.3</ecNumber>
    </recommendedName>
</protein>
<dbReference type="PIRSF" id="PIRSF000194">
    <property type="entry name" value="DHFR"/>
    <property type="match status" value="1"/>
</dbReference>
<gene>
    <name evidence="10" type="ORF">VF724_07900</name>
</gene>
<proteinExistence type="inferred from homology"/>
<evidence type="ECO:0000256" key="6">
    <source>
        <dbReference type="ARBA" id="ARBA00023002"/>
    </source>
</evidence>
<evidence type="ECO:0000313" key="10">
    <source>
        <dbReference type="EMBL" id="MEB3101584.1"/>
    </source>
</evidence>
<dbReference type="EC" id="1.5.1.3" evidence="3 7"/>
<evidence type="ECO:0000256" key="3">
    <source>
        <dbReference type="ARBA" id="ARBA00012856"/>
    </source>
</evidence>
<reference evidence="10" key="1">
    <citation type="submission" date="2023-12" db="EMBL/GenBank/DDBJ databases">
        <title>Fervidustalea candida gen. nov., sp. nov., a novel member of the family Paenibacillaceae isolated from a geothermal area.</title>
        <authorList>
            <person name="Li W.-J."/>
            <person name="Jiao J.-Y."/>
            <person name="Chen Y."/>
        </authorList>
    </citation>
    <scope>NUCLEOTIDE SEQUENCE</scope>
    <source>
        <strain evidence="10">SYSU GA230002</strain>
    </source>
</reference>
<comment type="catalytic activity">
    <reaction evidence="7">
        <text>(6S)-5,6,7,8-tetrahydrofolate + NADP(+) = 7,8-dihydrofolate + NADPH + H(+)</text>
        <dbReference type="Rhea" id="RHEA:15009"/>
        <dbReference type="ChEBI" id="CHEBI:15378"/>
        <dbReference type="ChEBI" id="CHEBI:57451"/>
        <dbReference type="ChEBI" id="CHEBI:57453"/>
        <dbReference type="ChEBI" id="CHEBI:57783"/>
        <dbReference type="ChEBI" id="CHEBI:58349"/>
        <dbReference type="EC" id="1.5.1.3"/>
    </reaction>
</comment>
<evidence type="ECO:0000256" key="2">
    <source>
        <dbReference type="ARBA" id="ARBA00009539"/>
    </source>
</evidence>
<evidence type="ECO:0000256" key="8">
    <source>
        <dbReference type="RuleBase" id="RU004474"/>
    </source>
</evidence>
<dbReference type="PANTHER" id="PTHR48069:SF3">
    <property type="entry name" value="DIHYDROFOLATE REDUCTASE"/>
    <property type="match status" value="1"/>
</dbReference>
<sequence length="161" mass="18670">MSISIIVAMDRNRVIGKDNKLPWRLPAELAYFKKVTMGHPVIMGRKTHQSIGRPLPGRNNIVMTRDSGYQAEGCQVVHSIDESLRLIGEREAFVIGGAEMIRLFFSHTSKLYITWIDHEFEGDTFFPDFDETQWTLVSEKPGITDDNNPYTYFFRVYKRNH</sequence>
<comment type="similarity">
    <text evidence="2 7 8">Belongs to the dihydrofolate reductase family.</text>
</comment>
<keyword evidence="4 7" id="KW-0554">One-carbon metabolism</keyword>
<keyword evidence="11" id="KW-1185">Reference proteome</keyword>
<dbReference type="PANTHER" id="PTHR48069">
    <property type="entry name" value="DIHYDROFOLATE REDUCTASE"/>
    <property type="match status" value="1"/>
</dbReference>
<evidence type="ECO:0000256" key="4">
    <source>
        <dbReference type="ARBA" id="ARBA00022563"/>
    </source>
</evidence>
<dbReference type="CDD" id="cd00209">
    <property type="entry name" value="DHFR"/>
    <property type="match status" value="1"/>
</dbReference>
<dbReference type="PROSITE" id="PS00075">
    <property type="entry name" value="DHFR_1"/>
    <property type="match status" value="1"/>
</dbReference>
<evidence type="ECO:0000259" key="9">
    <source>
        <dbReference type="PROSITE" id="PS51330"/>
    </source>
</evidence>
<dbReference type="Proteomes" id="UP001310386">
    <property type="component" value="Unassembled WGS sequence"/>
</dbReference>
<evidence type="ECO:0000256" key="1">
    <source>
        <dbReference type="ARBA" id="ARBA00004903"/>
    </source>
</evidence>